<keyword evidence="2" id="KW-0418">Kinase</keyword>
<dbReference type="Pfam" id="PF08448">
    <property type="entry name" value="PAS_4"/>
    <property type="match status" value="1"/>
</dbReference>
<evidence type="ECO:0000313" key="3">
    <source>
        <dbReference type="Proteomes" id="UP000197277"/>
    </source>
</evidence>
<keyword evidence="2" id="KW-0808">Transferase</keyword>
<keyword evidence="3" id="KW-1185">Reference proteome</keyword>
<sequence>GAVAGVSVFAYDVTEQVRARQQREAERQQLHHLFMEAPAPIVILDGPELVYQLVNPAYQRIFPGRELAGKPLLVALPELGGADIPVILQRVYETGETYVAQELPLMLARHAGGPLEDVYSTFTYQARRTAQGTIDGVLVFAHEVTDQVQARRVVEESGQQARTLAAELAA</sequence>
<proteinExistence type="predicted"/>
<dbReference type="EMBL" id="NIRR01000114">
    <property type="protein sequence ID" value="OWP61298.1"/>
    <property type="molecule type" value="Genomic_DNA"/>
</dbReference>
<name>A0A246FI51_9BACT</name>
<dbReference type="InterPro" id="IPR013656">
    <property type="entry name" value="PAS_4"/>
</dbReference>
<dbReference type="GO" id="GO:0016301">
    <property type="term" value="F:kinase activity"/>
    <property type="evidence" value="ECO:0007669"/>
    <property type="project" value="UniProtKB-KW"/>
</dbReference>
<comment type="caution">
    <text evidence="2">The sequence shown here is derived from an EMBL/GenBank/DDBJ whole genome shotgun (WGS) entry which is preliminary data.</text>
</comment>
<dbReference type="AlphaFoldDB" id="A0A246FI51"/>
<accession>A0A246FI51</accession>
<feature type="non-terminal residue" evidence="2">
    <location>
        <position position="1"/>
    </location>
</feature>
<protein>
    <submittedName>
        <fullName evidence="2">PAS domain-containing sensor histidine kinase</fullName>
    </submittedName>
</protein>
<dbReference type="RefSeq" id="WP_165768426.1">
    <property type="nucleotide sequence ID" value="NZ_NIRR01000114.1"/>
</dbReference>
<evidence type="ECO:0000313" key="2">
    <source>
        <dbReference type="EMBL" id="OWP61298.1"/>
    </source>
</evidence>
<dbReference type="SUPFAM" id="SSF55785">
    <property type="entry name" value="PYP-like sensor domain (PAS domain)"/>
    <property type="match status" value="1"/>
</dbReference>
<organism evidence="2 3">
    <name type="scientific">Hymenobacter amundsenii</name>
    <dbReference type="NCBI Taxonomy" id="2006685"/>
    <lineage>
        <taxon>Bacteria</taxon>
        <taxon>Pseudomonadati</taxon>
        <taxon>Bacteroidota</taxon>
        <taxon>Cytophagia</taxon>
        <taxon>Cytophagales</taxon>
        <taxon>Hymenobacteraceae</taxon>
        <taxon>Hymenobacter</taxon>
    </lineage>
</organism>
<gene>
    <name evidence="2" type="ORF">CDA63_20195</name>
</gene>
<feature type="domain" description="PAS fold-4" evidence="1">
    <location>
        <begin position="37"/>
        <end position="148"/>
    </location>
</feature>
<dbReference type="Proteomes" id="UP000197277">
    <property type="component" value="Unassembled WGS sequence"/>
</dbReference>
<reference evidence="2 3" key="1">
    <citation type="submission" date="2017-06" db="EMBL/GenBank/DDBJ databases">
        <title>Hymenobacter amundsenii sp. nov. isolated from regoliths in Antarctica.</title>
        <authorList>
            <person name="Sedlacek I."/>
            <person name="Kralova S."/>
            <person name="Pantucek R."/>
            <person name="Svec P."/>
            <person name="Holochova P."/>
            <person name="Stankova E."/>
            <person name="Vrbovska V."/>
            <person name="Busse H.-J."/>
        </authorList>
    </citation>
    <scope>NUCLEOTIDE SEQUENCE [LARGE SCALE GENOMIC DNA]</scope>
    <source>
        <strain evidence="2 3">CCM 8682</strain>
    </source>
</reference>
<evidence type="ECO:0000259" key="1">
    <source>
        <dbReference type="Pfam" id="PF08448"/>
    </source>
</evidence>
<dbReference type="InterPro" id="IPR035965">
    <property type="entry name" value="PAS-like_dom_sf"/>
</dbReference>
<dbReference type="Gene3D" id="3.30.450.20">
    <property type="entry name" value="PAS domain"/>
    <property type="match status" value="1"/>
</dbReference>
<feature type="non-terminal residue" evidence="2">
    <location>
        <position position="170"/>
    </location>
</feature>